<reference evidence="1" key="1">
    <citation type="submission" date="2020-06" db="EMBL/GenBank/DDBJ databases">
        <authorList>
            <person name="Li T."/>
            <person name="Hu X."/>
            <person name="Zhang T."/>
            <person name="Song X."/>
            <person name="Zhang H."/>
            <person name="Dai N."/>
            <person name="Sheng W."/>
            <person name="Hou X."/>
            <person name="Wei L."/>
        </authorList>
    </citation>
    <scope>NUCLEOTIDE SEQUENCE</scope>
    <source>
        <strain evidence="1">G02</strain>
        <tissue evidence="1">Leaf</tissue>
    </source>
</reference>
<name>A0AAW2KTQ4_SESRA</name>
<proteinExistence type="predicted"/>
<protein>
    <submittedName>
        <fullName evidence="1">Uncharacterized protein</fullName>
    </submittedName>
</protein>
<comment type="caution">
    <text evidence="1">The sequence shown here is derived from an EMBL/GenBank/DDBJ whole genome shotgun (WGS) entry which is preliminary data.</text>
</comment>
<organism evidence="1">
    <name type="scientific">Sesamum radiatum</name>
    <name type="common">Black benniseed</name>
    <dbReference type="NCBI Taxonomy" id="300843"/>
    <lineage>
        <taxon>Eukaryota</taxon>
        <taxon>Viridiplantae</taxon>
        <taxon>Streptophyta</taxon>
        <taxon>Embryophyta</taxon>
        <taxon>Tracheophyta</taxon>
        <taxon>Spermatophyta</taxon>
        <taxon>Magnoliopsida</taxon>
        <taxon>eudicotyledons</taxon>
        <taxon>Gunneridae</taxon>
        <taxon>Pentapetalae</taxon>
        <taxon>asterids</taxon>
        <taxon>lamiids</taxon>
        <taxon>Lamiales</taxon>
        <taxon>Pedaliaceae</taxon>
        <taxon>Sesamum</taxon>
    </lineage>
</organism>
<reference evidence="1" key="2">
    <citation type="journal article" date="2024" name="Plant">
        <title>Genomic evolution and insights into agronomic trait innovations of Sesamum species.</title>
        <authorList>
            <person name="Miao H."/>
            <person name="Wang L."/>
            <person name="Qu L."/>
            <person name="Liu H."/>
            <person name="Sun Y."/>
            <person name="Le M."/>
            <person name="Wang Q."/>
            <person name="Wei S."/>
            <person name="Zheng Y."/>
            <person name="Lin W."/>
            <person name="Duan Y."/>
            <person name="Cao H."/>
            <person name="Xiong S."/>
            <person name="Wang X."/>
            <person name="Wei L."/>
            <person name="Li C."/>
            <person name="Ma Q."/>
            <person name="Ju M."/>
            <person name="Zhao R."/>
            <person name="Li G."/>
            <person name="Mu C."/>
            <person name="Tian Q."/>
            <person name="Mei H."/>
            <person name="Zhang T."/>
            <person name="Gao T."/>
            <person name="Zhang H."/>
        </authorList>
    </citation>
    <scope>NUCLEOTIDE SEQUENCE</scope>
    <source>
        <strain evidence="1">G02</strain>
    </source>
</reference>
<dbReference type="EMBL" id="JACGWJ010000027">
    <property type="protein sequence ID" value="KAL0308933.1"/>
    <property type="molecule type" value="Genomic_DNA"/>
</dbReference>
<accession>A0AAW2KTQ4</accession>
<dbReference type="AlphaFoldDB" id="A0AAW2KTQ4"/>
<gene>
    <name evidence="1" type="ORF">Sradi_5835600</name>
</gene>
<evidence type="ECO:0000313" key="1">
    <source>
        <dbReference type="EMBL" id="KAL0308933.1"/>
    </source>
</evidence>
<sequence>MSEIVGSVLKSHASIDAIFGIHRVQDVSFNGDSEQYHNKQKVVGSDNNSQALQVVIGAPPTSVGGGSP</sequence>